<name>A0AAD9E5A3_9TELE</name>
<dbReference type="Gene3D" id="2.30.29.30">
    <property type="entry name" value="Pleckstrin-homology domain (PH domain)/Phosphotyrosine-binding domain (PTB)"/>
    <property type="match status" value="1"/>
</dbReference>
<keyword evidence="6 11" id="KW-0067">ATP-binding</keyword>
<feature type="domain" description="MyTH4" evidence="14">
    <location>
        <begin position="2819"/>
        <end position="2970"/>
    </location>
</feature>
<comment type="caution">
    <text evidence="11">Lacks conserved residue(s) required for the propagation of feature annotation.</text>
</comment>
<dbReference type="InterPro" id="IPR051567">
    <property type="entry name" value="Unconventional_Myosin_ATPase"/>
</dbReference>
<feature type="domain" description="FERM" evidence="13">
    <location>
        <begin position="4017"/>
        <end position="4338"/>
    </location>
</feature>
<feature type="non-terminal residue" evidence="16">
    <location>
        <position position="1"/>
    </location>
</feature>
<feature type="domain" description="Myosin motor" evidence="15">
    <location>
        <begin position="2557"/>
        <end position="2653"/>
    </location>
</feature>
<sequence>EAVWSWVRDDMPGKKGDSKSGAKKGGKPEPERSKGKEEDKKGKDDKKGGKDDKKGGKDDKKKGKDDKKKGKEEPSKSKGKDDGKKGKDKGKAKVVSESEEDSDAELPEDEEDMSDEEEEDEDSEPDMRKGGRGKAVAKGKAEKGKSKSKRIASDEDDEDEDEEEEDEEGDEESEEDRKAKKKSKDTQKSKSKPDADEKKKKAKKKAEPPPEPPKEEKKKRGLKNTSRLFMRFSGMKRKKSSKKRLKSTSRLFLGLGKRKSRLVRKKRRKSVLRNAPRLLMRFKASKKRKKEKEKNQSGKKPTYMILRIGGGSSGEKKTGLFKGLFRKKKEEGESNFKFRSVLLGKIAGATNWLTKRFLSTKGKQSGRGHDPWGRSSTKGFPLGSRQASMRGHQGYHNYGYEHDFKGYDYTNQNRIGRGAFNRQSIQRNTNRYETQHDPIVHYNQYGEMGEYYDPPSHDQGYYELEDGYYDPQMGMQNGDEYYNNDMGYYNQFHEQNLMGPEELAYYGQEQLMDPYYSDGMDYYDVNQYLIEDGYGVYGNEMEFYDQGPFDYYDDPQGFYEDPHGDAGAGDLFMYPYRDRFVDPNLQNYQINYSESGVIPHLESSYNMYQPFGYGMHSVMGGEEVDALYGDQFGDVPMEPMLDQEDMFRVPRPQVKLFGKERIEVELPPPPPQNYLEDMSDIQYENEPFISEAPMDGGFPPAMHPQEMVYPLAPQIPTPTARLIKHANSPQRFMSPTIGRSPYMSPMAQDNVFPPSPTPSRRSIGMMGSPLQRSLSPMEAPGGFAEPLMDVRHSPVSIRQHSPHASPQLSMRPAGSLPMSRIPSPQPSIRRLGAREMTPSPKLSRGMPSPISNVQYITSPLGQRRVSPLGSPSPSRHFYPPASLIEATPSPQATPRQMPPHVLSPHTSPPASTHGSIRRQSPPHFPHASMRRPSPPSSPSMAHHPFGARKLQDSASPPRRMSPPPSPKMSMHSMDSVRQMDLNRPQSPFAAHRASPMPSRKIVPASPSRMSPPPSPQFSMRPMGSVQQMDPNRAQSPFVGHRASPTLSRRSFAIGSESPQLPPGEHRSPSPTLSRRSTRLMRDSPPLGSPSSRLRGMGRPNIPMGAVKPSPGRRSRSGAPTQNVPPFRASIRSNMSNMPQTFTASPQLSDQHLGMAMRESRRFNPPGTAGPTRNPQRPVGRGRPLMARQSMRQQPISPQPSLKHMGPPSPQPSIRHLSRPTSPHPSIKHGSPLPMRAYSPHLPLSPLLPGVLQNVQMLDGEQPMPVEFDQVINVPQSPVPTNALQHQRIRKPIQQSMPPYVTEVTGVDQFPGQPQLSNVQVPHAPEMTVIEQYPQQVMSPLLPNALQNAQVRRTSYTSPLQMTGSPYTPEVVQPPSLSNAIENSSFHSASFATPLQLHTSPYAPEMEAFESTSDHPVSPVLSSAIQNPYLRHASYKSPIQMSSSPYSQIVAEYDYIEEPGPGPLLSNALQNPSVRNASYRTHLRRRGSRYAHGYGPRVSPALSNALQNQQIRTASYQTQLAYQRRGHPHSSMAGYGHDPRKSPILTDALHNPQVRGATYHLPDGTLVYGNQVVHPATSPMLTNALQNQQVRKASYRLSDGTIVSMDPRQLSSPNLSSALRNPNIKNASYTLPDGTVITGDHRQPMSPNLSRALRNENIRHASYRLPDGTIVFAKQQPTSPALSSALQNPLIRNASYRLADGTIIMSDYGQSKPTSPNLANALQNPQMKNANYRLPDGSIITTQVEPTSPNLASALQNPNMRKATYQIPDGSIISANPIRPPNLSSALQNVDLRNASYKLSDGSVISPSAMYGPSSPNLADALRNENLRNATYQLKDGSIISADPRRHQTNPDLSKALLNQNLRKATYRLPDGSILTQGFAGPSTPQLGNALKNVDLRNASYQLPSALSTVTASGFIIGPDGRYALVSPQRKGPEDHWAQNARERQSAEDVWAAERVLPHGTVQNLTKWSMYRDENMMDHLTPPPTVLGSKEAEMTWVPVREGEPMGRWYDKMYSIRSLPTMRYREKREGDGIEDMIQLDLCMDACVTLSLSELTEGAVLINLKTRFDQELIYTYIGSILLSVNPYKLLNIYGTDVVLQYEGHGMGENPPHLFAIANSAYTTMMDNKWNQCIIISGESGSGKTEATKLVLRYLTAIHHKRNITQQIEILEATPLLESFGNAKTVRNDNSSRFGKFVEIFLEEGVISGAITSQYLLEKSRIVYQAKNERNYHIFYEMLAGLPIHLRRALYLQEAETYYYLNQGGNCQIVGKDDGEDFRRVQSAMDILHFSMEDQSSMFRVLSSVLHLGNVFFHRLGTEIQETAGVVSAQEIRVVAELLQISPEGLQKAITYKMTEAMKEKIYTPLSVESAVDARDAVAKILYSLLFHWLTERINSRVYPRNEALSISILDIYGFEDLTFNSFEQLCINYANETIQYFFTKIILKQEQEEYIREQISWKEVAFTDNQSCIDLIAAKPHGILRILDDQSCFPQATDHTFLQKCHYHHGDNPLYSRPKMPLPEFTVKHYAGQVTYQVQKFLDKNYDQVRQEVLDLFIQSHNREPDVFDLELVTTQLRYSGIMDTIRIRKEGYPIRMPFHKFLNRYKALLGLKKAPPPDGDNCVLMLTKLCPMRPGDFQVGVSKLFLKEDIYQLLESKNDRVRHLAALTLQQYTRMYFVRKNFTKLRTDMIKFQARCRGYLARKRFIQKRVNLIRFRSLVWIIVSCKHYIRDNFLIARKAEEERRRLEAERASREVMNVSKLVIPAELGGLLQATAAGKEVHSDCMALVEAPRIQVDPQLTLPLDINNYLMTKYIRSNFRELQFGMLTTPLQTSLTRLEDDLKQDARDIFLLILRFMGDPNLNGAQENLFGNYIIQRGLATPPIRDEILAQVANQVWRNENKRNAERGWLLMAACLSSFAPSEKMEKYLLKFVSDYALNGFKALCQLKLLQAAQKAPLGPEAARTYPLTLLEWTAIRKRARMVLQVHCSDEERHCCPCRGVSLESRRGWSVMMKEPGQWVELEGHDYVMDLVCDIELLANFPKQKTYFIISMQDPSRVRPNASISLFGSGFDEEEEAPLLYSKQGSTMAARSLPISEGHYSQGSDPSYDGADRGLDGYLDSLFDPVLSDGTGDMDVSVLSGKMKGTGGVDGDEVPPTASGPYLAALQPGAVRVLPSRPVVPVVHSGDTIPVAPDPQTLMAQQQQAIINQQAVIMAQQMTMQAMAIVNSPISSPPTSPPPIPYAAMPPSPYPALPPSPYAHISPSPYVGSLVSPYLATTSAQPETSGLARPEAQGGPGLIGPLKTPQSRPSAQALTFQAKVSKGALGKELTHTVVKPITIDKKPSKKHAPVAVSGPPPATEVVKYSVSNSEHIIPSHNIKDIIKQYQTLPSESPPDNRRREGKVFVKKINPHEEAMHILKTQMDNPPPRQKQTPAPVTGPRQPGLTPTRSNKKKAPEPPLNIPPPVSRDLPVESETIQTQLHRSTSEEHYTYTNVLWKIYLRKEVFFPKDSWNHPLVLDVIFKQIVSDTYSEACVRITKEERLKMKALFVQHRIEQNADIQDEGVKKTIVTAARESWAIYFSCLFPASGSVGTGIQVLAVSHSGIRLLKTVRSSTTAPDYFRVLRSYSYADILFVTIPSPNMLEFNLMNEKLILFSAKSQHIKHMVDLFISHLKKDSEYVVAERNYITEDRALLSFHKGNIIRLQAVDGLEEGQLYGCVVKKTVIYLEEVKRGAADFGWRFGAVTGSSGAFPADCIVPVAAPDFLSLPVERRGEPHDRHSQVVATGAIALAVASSAAAHELDPTLELDEFGEFGSIEAEGSVLLDSQYNMVEFAKKYFRQYSGSRSESLREKSKKGSKDPAEMVKFSKNPIQESLIEFTDPNMNRVASEIFLAVMKFMGDHPLRGQSEHFVLCTFLKLIGEQGLMRDEAYCQVLKQLTANTSLKPDSCQSGWRLLYVLTAYCRCSVVLKPFLLKFLHDACKSPGALFQGIAKACEQNLRKTFQFGGRGVLPSSMELKAIMAGRSSKRQLFLFPGGIERHLKIKTCSVALDIIEELCYEMAMQRLQAMDEYTIFIVTNRGQNVRPLNKREYILDIVTEMEQIDSNYSFWFRRVIWANPLKFDNELSITVHYNQVLPDYLKALLNVVPQGKISEQQFNQIAKLSALQHRAKDGLYTPTIHELAEYIPAQLFSKQGPQQWMHLVTQHTHAVQSLSPRQARSQFLALVCVFPMFGSSFFYILSSSNSAISTPCILAVNQNGLHFLHKDTHEVLVKFPLKMVQSTYTQRPSVGTSYPYVDILLGDMTNQRITQLQLEQGLELCRVIAMHVENLLSLREKRLTLPPSEITLL</sequence>
<dbReference type="SMART" id="SM00242">
    <property type="entry name" value="MYSc"/>
    <property type="match status" value="1"/>
</dbReference>
<dbReference type="FunFam" id="1.10.10.820:FF:000001">
    <property type="entry name" value="Myosin heavy chain"/>
    <property type="match status" value="1"/>
</dbReference>
<feature type="region of interest" description="Disordered" evidence="12">
    <location>
        <begin position="3412"/>
        <end position="3462"/>
    </location>
</feature>
<dbReference type="GO" id="GO:0005737">
    <property type="term" value="C:cytoplasm"/>
    <property type="evidence" value="ECO:0007669"/>
    <property type="project" value="UniProtKB-SubCell"/>
</dbReference>
<dbReference type="CDD" id="cd13201">
    <property type="entry name" value="FERM_C_MyoXV"/>
    <property type="match status" value="1"/>
</dbReference>
<feature type="compositionally biased region" description="Polar residues" evidence="12">
    <location>
        <begin position="904"/>
        <end position="918"/>
    </location>
</feature>
<dbReference type="EMBL" id="JAROKS010000006">
    <property type="protein sequence ID" value="KAK1802712.1"/>
    <property type="molecule type" value="Genomic_DNA"/>
</dbReference>
<dbReference type="Pfam" id="PF26570">
    <property type="entry name" value="MYO15"/>
    <property type="match status" value="1"/>
</dbReference>
<feature type="compositionally biased region" description="Basic residues" evidence="12">
    <location>
        <begin position="234"/>
        <end position="247"/>
    </location>
</feature>
<feature type="domain" description="Myosin motor" evidence="15">
    <location>
        <begin position="2041"/>
        <end position="2556"/>
    </location>
</feature>
<feature type="compositionally biased region" description="Polar residues" evidence="12">
    <location>
        <begin position="1189"/>
        <end position="1199"/>
    </location>
</feature>
<dbReference type="FunFam" id="1.20.58.530:FF:000005">
    <property type="entry name" value="unconventional myosin-IXa isoform X1"/>
    <property type="match status" value="1"/>
</dbReference>
<dbReference type="Gene3D" id="1.20.58.530">
    <property type="match status" value="1"/>
</dbReference>
<feature type="region of interest" description="Disordered" evidence="12">
    <location>
        <begin position="1159"/>
        <end position="1237"/>
    </location>
</feature>
<evidence type="ECO:0000256" key="12">
    <source>
        <dbReference type="SAM" id="MobiDB-lite"/>
    </source>
</evidence>
<dbReference type="PROSITE" id="PS51456">
    <property type="entry name" value="MYOSIN_MOTOR"/>
    <property type="match status" value="2"/>
</dbReference>
<feature type="region of interest" description="Disordered" evidence="12">
    <location>
        <begin position="284"/>
        <end position="309"/>
    </location>
</feature>
<feature type="binding site" evidence="11">
    <location>
        <begin position="2134"/>
        <end position="2141"/>
    </location>
    <ligand>
        <name>ATP</name>
        <dbReference type="ChEBI" id="CHEBI:30616"/>
    </ligand>
</feature>
<dbReference type="PANTHER" id="PTHR22692:SF21">
    <property type="entry name" value="MYOSIN XVA"/>
    <property type="match status" value="1"/>
</dbReference>
<evidence type="ECO:0000256" key="4">
    <source>
        <dbReference type="ARBA" id="ARBA00022737"/>
    </source>
</evidence>
<dbReference type="Gene3D" id="1.25.40.530">
    <property type="entry name" value="MyTH4 domain"/>
    <property type="match status" value="2"/>
</dbReference>
<dbReference type="InterPro" id="IPR038185">
    <property type="entry name" value="MyTH4_dom_sf"/>
</dbReference>
<organism evidence="16 17">
    <name type="scientific">Electrophorus voltai</name>
    <dbReference type="NCBI Taxonomy" id="2609070"/>
    <lineage>
        <taxon>Eukaryota</taxon>
        <taxon>Metazoa</taxon>
        <taxon>Chordata</taxon>
        <taxon>Craniata</taxon>
        <taxon>Vertebrata</taxon>
        <taxon>Euteleostomi</taxon>
        <taxon>Actinopterygii</taxon>
        <taxon>Neopterygii</taxon>
        <taxon>Teleostei</taxon>
        <taxon>Ostariophysi</taxon>
        <taxon>Gymnotiformes</taxon>
        <taxon>Gymnotoidei</taxon>
        <taxon>Gymnotidae</taxon>
        <taxon>Electrophorus</taxon>
    </lineage>
</organism>
<dbReference type="InterPro" id="IPR000299">
    <property type="entry name" value="FERM_domain"/>
</dbReference>
<feature type="domain" description="MyTH4" evidence="14">
    <location>
        <begin position="3858"/>
        <end position="4012"/>
    </location>
</feature>
<protein>
    <submittedName>
        <fullName evidence="16">Uncharacterized protein</fullName>
    </submittedName>
</protein>
<dbReference type="InterPro" id="IPR059004">
    <property type="entry name" value="MYO15"/>
</dbReference>
<evidence type="ECO:0000313" key="17">
    <source>
        <dbReference type="Proteomes" id="UP001239994"/>
    </source>
</evidence>
<feature type="region of interest" description="Disordered" evidence="12">
    <location>
        <begin position="3274"/>
        <end position="3301"/>
    </location>
</feature>
<dbReference type="InterPro" id="IPR000857">
    <property type="entry name" value="MyTH4_dom"/>
</dbReference>
<dbReference type="Gene3D" id="1.20.5.190">
    <property type="match status" value="1"/>
</dbReference>
<dbReference type="GO" id="GO:0003774">
    <property type="term" value="F:cytoskeletal motor activity"/>
    <property type="evidence" value="ECO:0007669"/>
    <property type="project" value="UniProtKB-UniRule"/>
</dbReference>
<keyword evidence="9 11" id="KW-0505">Motor protein</keyword>
<dbReference type="Gene3D" id="2.30.30.40">
    <property type="entry name" value="SH3 Domains"/>
    <property type="match status" value="2"/>
</dbReference>
<evidence type="ECO:0000256" key="6">
    <source>
        <dbReference type="ARBA" id="ARBA00022840"/>
    </source>
</evidence>
<dbReference type="InterPro" id="IPR027417">
    <property type="entry name" value="P-loop_NTPase"/>
</dbReference>
<dbReference type="Gene3D" id="3.10.20.90">
    <property type="entry name" value="Phosphatidylinositol 3-kinase Catalytic Subunit, Chain A, domain 1"/>
    <property type="match status" value="1"/>
</dbReference>
<feature type="region of interest" description="Disordered" evidence="12">
    <location>
        <begin position="862"/>
        <end position="974"/>
    </location>
</feature>
<feature type="compositionally biased region" description="Polar residues" evidence="12">
    <location>
        <begin position="798"/>
        <end position="808"/>
    </location>
</feature>
<dbReference type="SMART" id="SM00139">
    <property type="entry name" value="MyTH4"/>
    <property type="match status" value="2"/>
</dbReference>
<feature type="region of interest" description="Disordered" evidence="12">
    <location>
        <begin position="986"/>
        <end position="1128"/>
    </location>
</feature>
<evidence type="ECO:0000259" key="13">
    <source>
        <dbReference type="PROSITE" id="PS50057"/>
    </source>
</evidence>
<dbReference type="InterPro" id="IPR035963">
    <property type="entry name" value="FERM_2"/>
</dbReference>
<evidence type="ECO:0000256" key="8">
    <source>
        <dbReference type="ARBA" id="ARBA00023123"/>
    </source>
</evidence>
<feature type="compositionally biased region" description="Acidic residues" evidence="12">
    <location>
        <begin position="97"/>
        <end position="124"/>
    </location>
</feature>
<dbReference type="PROSITE" id="PS51016">
    <property type="entry name" value="MYTH4"/>
    <property type="match status" value="2"/>
</dbReference>
<dbReference type="SUPFAM" id="SSF47031">
    <property type="entry name" value="Second domain of FERM"/>
    <property type="match status" value="1"/>
</dbReference>
<evidence type="ECO:0000256" key="5">
    <source>
        <dbReference type="ARBA" id="ARBA00022741"/>
    </source>
</evidence>
<dbReference type="GO" id="GO:0005524">
    <property type="term" value="F:ATP binding"/>
    <property type="evidence" value="ECO:0007669"/>
    <property type="project" value="UniProtKB-UniRule"/>
</dbReference>
<keyword evidence="10 11" id="KW-0009">Actin-binding</keyword>
<dbReference type="Pfam" id="PF00063">
    <property type="entry name" value="Myosin_head"/>
    <property type="match status" value="1"/>
</dbReference>
<dbReference type="InterPro" id="IPR011993">
    <property type="entry name" value="PH-like_dom_sf"/>
</dbReference>
<evidence type="ECO:0000256" key="3">
    <source>
        <dbReference type="ARBA" id="ARBA00022490"/>
    </source>
</evidence>
<feature type="compositionally biased region" description="Low complexity" evidence="12">
    <location>
        <begin position="1083"/>
        <end position="1094"/>
    </location>
</feature>
<feature type="region of interest" description="Disordered" evidence="12">
    <location>
        <begin position="1"/>
        <end position="249"/>
    </location>
</feature>
<dbReference type="PRINTS" id="PR00193">
    <property type="entry name" value="MYOSINHEAVY"/>
</dbReference>
<dbReference type="SUPFAM" id="SSF52540">
    <property type="entry name" value="P-loop containing nucleoside triphosphate hydrolases"/>
    <property type="match status" value="1"/>
</dbReference>
<dbReference type="Pfam" id="PF00612">
    <property type="entry name" value="IQ"/>
    <property type="match status" value="1"/>
</dbReference>
<dbReference type="InterPro" id="IPR001609">
    <property type="entry name" value="Myosin_head_motor_dom-like"/>
</dbReference>
<keyword evidence="17" id="KW-1185">Reference proteome</keyword>
<evidence type="ECO:0000256" key="1">
    <source>
        <dbReference type="ARBA" id="ARBA00004496"/>
    </source>
</evidence>
<keyword evidence="4" id="KW-0677">Repeat</keyword>
<dbReference type="PROSITE" id="PS50096">
    <property type="entry name" value="IQ"/>
    <property type="match status" value="2"/>
</dbReference>
<comment type="caution">
    <text evidence="16">The sequence shown here is derived from an EMBL/GenBank/DDBJ whole genome shotgun (WGS) entry which is preliminary data.</text>
</comment>
<dbReference type="PROSITE" id="PS50057">
    <property type="entry name" value="FERM_3"/>
    <property type="match status" value="1"/>
</dbReference>
<dbReference type="GO" id="GO:0016459">
    <property type="term" value="C:myosin complex"/>
    <property type="evidence" value="ECO:0007669"/>
    <property type="project" value="UniProtKB-KW"/>
</dbReference>
<feature type="compositionally biased region" description="Acidic residues" evidence="12">
    <location>
        <begin position="154"/>
        <end position="174"/>
    </location>
</feature>
<dbReference type="PANTHER" id="PTHR22692">
    <property type="entry name" value="MYOSIN VII, XV"/>
    <property type="match status" value="1"/>
</dbReference>
<dbReference type="Gene3D" id="1.10.10.820">
    <property type="match status" value="1"/>
</dbReference>
<feature type="compositionally biased region" description="Polar residues" evidence="12">
    <location>
        <begin position="1024"/>
        <end position="1034"/>
    </location>
</feature>
<evidence type="ECO:0000256" key="2">
    <source>
        <dbReference type="ARBA" id="ARBA00008314"/>
    </source>
</evidence>
<comment type="subcellular location">
    <subcellularLocation>
        <location evidence="1">Cytoplasm</location>
    </subcellularLocation>
</comment>
<dbReference type="Gene3D" id="1.20.120.720">
    <property type="entry name" value="Myosin VI head, motor domain, U50 subdomain"/>
    <property type="match status" value="1"/>
</dbReference>
<evidence type="ECO:0000256" key="10">
    <source>
        <dbReference type="ARBA" id="ARBA00023203"/>
    </source>
</evidence>
<feature type="compositionally biased region" description="Basic and acidic residues" evidence="12">
    <location>
        <begin position="184"/>
        <end position="218"/>
    </location>
</feature>
<dbReference type="FunFam" id="2.30.30.40:FF:000201">
    <property type="entry name" value="Myosin XVA"/>
    <property type="match status" value="1"/>
</dbReference>
<feature type="region of interest" description="Disordered" evidence="12">
    <location>
        <begin position="360"/>
        <end position="388"/>
    </location>
</feature>
<dbReference type="SMART" id="SM00015">
    <property type="entry name" value="IQ"/>
    <property type="match status" value="2"/>
</dbReference>
<reference evidence="16" key="1">
    <citation type="submission" date="2023-03" db="EMBL/GenBank/DDBJ databases">
        <title>Electrophorus voltai genome.</title>
        <authorList>
            <person name="Bian C."/>
        </authorList>
    </citation>
    <scope>NUCLEOTIDE SEQUENCE</scope>
    <source>
        <strain evidence="16">CB-2022</strain>
        <tissue evidence="16">Muscle</tissue>
    </source>
</reference>
<dbReference type="InterPro" id="IPR000048">
    <property type="entry name" value="IQ_motif_EF-hand-BS"/>
</dbReference>
<keyword evidence="7" id="KW-0175">Coiled coil</keyword>
<feature type="compositionally biased region" description="Pro residues" evidence="12">
    <location>
        <begin position="3449"/>
        <end position="3458"/>
    </location>
</feature>
<gene>
    <name evidence="16" type="ORF">P4O66_021254</name>
</gene>
<dbReference type="Pfam" id="PF00373">
    <property type="entry name" value="FERM_M"/>
    <property type="match status" value="1"/>
</dbReference>
<dbReference type="InterPro" id="IPR019748">
    <property type="entry name" value="FERM_central"/>
</dbReference>
<keyword evidence="8 11" id="KW-0518">Myosin</keyword>
<dbReference type="InterPro" id="IPR041795">
    <property type="entry name" value="MyoXV_FERM_C"/>
</dbReference>
<dbReference type="Gene3D" id="3.40.850.10">
    <property type="entry name" value="Kinesin motor domain"/>
    <property type="match status" value="1"/>
</dbReference>
<dbReference type="GO" id="GO:0003779">
    <property type="term" value="F:actin binding"/>
    <property type="evidence" value="ECO:0007669"/>
    <property type="project" value="UniProtKB-KW"/>
</dbReference>
<dbReference type="GO" id="GO:0048731">
    <property type="term" value="P:system development"/>
    <property type="evidence" value="ECO:0007669"/>
    <property type="project" value="UniProtKB-ARBA"/>
</dbReference>
<evidence type="ECO:0000259" key="15">
    <source>
        <dbReference type="PROSITE" id="PS51456"/>
    </source>
</evidence>
<dbReference type="Gene3D" id="6.20.240.20">
    <property type="match status" value="1"/>
</dbReference>
<dbReference type="Pfam" id="PF00784">
    <property type="entry name" value="MyTH4"/>
    <property type="match status" value="2"/>
</dbReference>
<evidence type="ECO:0000259" key="14">
    <source>
        <dbReference type="PROSITE" id="PS51016"/>
    </source>
</evidence>
<feature type="compositionally biased region" description="Basic and acidic residues" evidence="12">
    <location>
        <begin position="7"/>
        <end position="96"/>
    </location>
</feature>
<proteinExistence type="inferred from homology"/>
<dbReference type="CDD" id="cd14473">
    <property type="entry name" value="FERM_B-lobe"/>
    <property type="match status" value="1"/>
</dbReference>
<accession>A0AAD9E5A3</accession>
<evidence type="ECO:0000256" key="11">
    <source>
        <dbReference type="PROSITE-ProRule" id="PRU00782"/>
    </source>
</evidence>
<dbReference type="InterPro" id="IPR036961">
    <property type="entry name" value="Kinesin_motor_dom_sf"/>
</dbReference>
<evidence type="ECO:0000256" key="7">
    <source>
        <dbReference type="ARBA" id="ARBA00023054"/>
    </source>
</evidence>
<comment type="similarity">
    <text evidence="2 11">Belongs to the TRAFAC class myosin-kinesin ATPase superfamily. Myosin family.</text>
</comment>
<evidence type="ECO:0000256" key="9">
    <source>
        <dbReference type="ARBA" id="ARBA00023175"/>
    </source>
</evidence>
<dbReference type="Proteomes" id="UP001239994">
    <property type="component" value="Unassembled WGS sequence"/>
</dbReference>
<keyword evidence="5 11" id="KW-0547">Nucleotide-binding</keyword>
<feature type="region of interest" description="Disordered" evidence="12">
    <location>
        <begin position="798"/>
        <end position="832"/>
    </location>
</feature>
<evidence type="ECO:0000313" key="16">
    <source>
        <dbReference type="EMBL" id="KAK1802712.1"/>
    </source>
</evidence>
<keyword evidence="3" id="KW-0963">Cytoplasm</keyword>